<evidence type="ECO:0000256" key="2">
    <source>
        <dbReference type="ARBA" id="ARBA00022475"/>
    </source>
</evidence>
<evidence type="ECO:0000256" key="1">
    <source>
        <dbReference type="ARBA" id="ARBA00004429"/>
    </source>
</evidence>
<dbReference type="PANTHER" id="PTHR33362:SF2">
    <property type="entry name" value="TRAP TRANSPORTER LARGE PERMEASE PROTEIN"/>
    <property type="match status" value="1"/>
</dbReference>
<dbReference type="Proteomes" id="UP001597383">
    <property type="component" value="Unassembled WGS sequence"/>
</dbReference>
<comment type="caution">
    <text evidence="9">The sequence shown here is derived from an EMBL/GenBank/DDBJ whole genome shotgun (WGS) entry which is preliminary data.</text>
</comment>
<evidence type="ECO:0000256" key="3">
    <source>
        <dbReference type="ARBA" id="ARBA00022519"/>
    </source>
</evidence>
<proteinExistence type="predicted"/>
<feature type="transmembrane region" description="Helical" evidence="7">
    <location>
        <begin position="168"/>
        <end position="193"/>
    </location>
</feature>
<accession>A0ABW4VZ27</accession>
<feature type="transmembrane region" description="Helical" evidence="7">
    <location>
        <begin position="269"/>
        <end position="294"/>
    </location>
</feature>
<organism evidence="9 10">
    <name type="scientific">Ornithinibacillus salinisoli</name>
    <dbReference type="NCBI Taxonomy" id="1848459"/>
    <lineage>
        <taxon>Bacteria</taxon>
        <taxon>Bacillati</taxon>
        <taxon>Bacillota</taxon>
        <taxon>Bacilli</taxon>
        <taxon>Bacillales</taxon>
        <taxon>Bacillaceae</taxon>
        <taxon>Ornithinibacillus</taxon>
    </lineage>
</organism>
<evidence type="ECO:0000313" key="10">
    <source>
        <dbReference type="Proteomes" id="UP001597383"/>
    </source>
</evidence>
<evidence type="ECO:0000259" key="8">
    <source>
        <dbReference type="Pfam" id="PF06808"/>
    </source>
</evidence>
<name>A0ABW4VZ27_9BACI</name>
<feature type="transmembrane region" description="Helical" evidence="7">
    <location>
        <begin position="306"/>
        <end position="328"/>
    </location>
</feature>
<dbReference type="PANTHER" id="PTHR33362">
    <property type="entry name" value="SIALIC ACID TRAP TRANSPORTER PERMEASE PROTEIN SIAT-RELATED"/>
    <property type="match status" value="1"/>
</dbReference>
<evidence type="ECO:0000256" key="7">
    <source>
        <dbReference type="SAM" id="Phobius"/>
    </source>
</evidence>
<sequence>MSTLLIYVIMFLVLIAISVPIAFALGLSTLVAFVLTNNPIDLFAQRLWTGLDKFTLVAIPFFILAGELMGGSGILVRLLDFARLIVGKIKGGLLYINIFVSMLFGGINGSAVADTSAVGSMLIPATKREYKDPELAAAVTAISSVVGPIIPPSLPMLIYTFAAANVSVAALFLAGIIPGILLGLSMMAVTFFIAKKRDYPRDGRTYTFKEVLRILGRFLIAAVLPIIMVAGIVGGVVTPTEAGCIGIIYALLIGFFVTKELTLKATYKAMVRTIIVTAIVMIMIAIGNVATWWLSIQGIPADISTFFQNVTSSPAIFLFLMLILYIFIGLFIEQAAAMIMLVPVFAPLATTYGIDPMHFGLVTVLALAIGLITPPVGICLFVSSSIAKVKLQRVFVVSIPYLIAMTIVLLLVTFVPQIYLWLPRMLGF</sequence>
<keyword evidence="2" id="KW-1003">Cell membrane</keyword>
<keyword evidence="6 7" id="KW-0472">Membrane</keyword>
<keyword evidence="3" id="KW-0997">Cell inner membrane</keyword>
<dbReference type="InterPro" id="IPR004681">
    <property type="entry name" value="TRAP_DctM"/>
</dbReference>
<keyword evidence="10" id="KW-1185">Reference proteome</keyword>
<keyword evidence="4 7" id="KW-0812">Transmembrane</keyword>
<feature type="transmembrane region" description="Helical" evidence="7">
    <location>
        <begin position="214"/>
        <end position="234"/>
    </location>
</feature>
<evidence type="ECO:0000256" key="5">
    <source>
        <dbReference type="ARBA" id="ARBA00022989"/>
    </source>
</evidence>
<keyword evidence="5 7" id="KW-1133">Transmembrane helix</keyword>
<dbReference type="NCBIfam" id="TIGR00786">
    <property type="entry name" value="dctM"/>
    <property type="match status" value="1"/>
</dbReference>
<feature type="transmembrane region" description="Helical" evidence="7">
    <location>
        <begin position="98"/>
        <end position="123"/>
    </location>
</feature>
<evidence type="ECO:0000256" key="4">
    <source>
        <dbReference type="ARBA" id="ARBA00022692"/>
    </source>
</evidence>
<dbReference type="PIRSF" id="PIRSF006066">
    <property type="entry name" value="HI0050"/>
    <property type="match status" value="1"/>
</dbReference>
<evidence type="ECO:0000256" key="6">
    <source>
        <dbReference type="ARBA" id="ARBA00023136"/>
    </source>
</evidence>
<evidence type="ECO:0000313" key="9">
    <source>
        <dbReference type="EMBL" id="MFD2044523.1"/>
    </source>
</evidence>
<dbReference type="InterPro" id="IPR010656">
    <property type="entry name" value="DctM"/>
</dbReference>
<feature type="transmembrane region" description="Helical" evidence="7">
    <location>
        <begin position="240"/>
        <end position="257"/>
    </location>
</feature>
<comment type="subcellular location">
    <subcellularLocation>
        <location evidence="1">Cell inner membrane</location>
        <topology evidence="1">Multi-pass membrane protein</topology>
    </subcellularLocation>
</comment>
<reference evidence="10" key="1">
    <citation type="journal article" date="2019" name="Int. J. Syst. Evol. Microbiol.">
        <title>The Global Catalogue of Microorganisms (GCM) 10K type strain sequencing project: providing services to taxonomists for standard genome sequencing and annotation.</title>
        <authorList>
            <consortium name="The Broad Institute Genomics Platform"/>
            <consortium name="The Broad Institute Genome Sequencing Center for Infectious Disease"/>
            <person name="Wu L."/>
            <person name="Ma J."/>
        </authorList>
    </citation>
    <scope>NUCLEOTIDE SEQUENCE [LARGE SCALE GENOMIC DNA]</scope>
    <source>
        <strain evidence="10">R28</strain>
    </source>
</reference>
<dbReference type="EMBL" id="JBHUHQ010000015">
    <property type="protein sequence ID" value="MFD2044523.1"/>
    <property type="molecule type" value="Genomic_DNA"/>
</dbReference>
<dbReference type="Pfam" id="PF06808">
    <property type="entry name" value="DctM"/>
    <property type="match status" value="1"/>
</dbReference>
<feature type="transmembrane region" description="Helical" evidence="7">
    <location>
        <begin position="360"/>
        <end position="382"/>
    </location>
</feature>
<feature type="transmembrane region" description="Helical" evidence="7">
    <location>
        <begin position="394"/>
        <end position="422"/>
    </location>
</feature>
<feature type="domain" description="TRAP C4-dicarboxylate transport system permease DctM subunit" evidence="8">
    <location>
        <begin position="8"/>
        <end position="418"/>
    </location>
</feature>
<gene>
    <name evidence="9" type="ORF">ACFSJF_09615</name>
</gene>
<feature type="transmembrane region" description="Helical" evidence="7">
    <location>
        <begin position="6"/>
        <end position="35"/>
    </location>
</feature>
<feature type="transmembrane region" description="Helical" evidence="7">
    <location>
        <begin position="56"/>
        <end position="78"/>
    </location>
</feature>
<dbReference type="RefSeq" id="WP_377556246.1">
    <property type="nucleotide sequence ID" value="NZ_JBHUHQ010000015.1"/>
</dbReference>
<feature type="transmembrane region" description="Helical" evidence="7">
    <location>
        <begin position="335"/>
        <end position="354"/>
    </location>
</feature>
<protein>
    <submittedName>
        <fullName evidence="9">TRAP transporter large permease</fullName>
    </submittedName>
</protein>